<name>A0AAN6G6P1_9BASI</name>
<accession>A0AAN6G6P1</accession>
<reference evidence="2" key="1">
    <citation type="journal article" date="2023" name="PhytoFront">
        <title>Draft Genome Resources of Seven Strains of Tilletia horrida, Causal Agent of Kernel Smut of Rice.</title>
        <authorList>
            <person name="Khanal S."/>
            <person name="Antony Babu S."/>
            <person name="Zhou X.G."/>
        </authorList>
    </citation>
    <scope>NUCLEOTIDE SEQUENCE</scope>
    <source>
        <strain evidence="2">TX3</strain>
    </source>
</reference>
<sequence length="112" mass="12952">MRTGGRPPRRQAPTVPRDPRPGFNPRNLLAWYHPRPEHLEGGLDYERLMLAEELGEAYHQPSLWEINLGRIPPQPLYRFKLEGQEIWEDGVEGDMERIAAILRAARISADDE</sequence>
<organism evidence="2 3">
    <name type="scientific">Tilletia horrida</name>
    <dbReference type="NCBI Taxonomy" id="155126"/>
    <lineage>
        <taxon>Eukaryota</taxon>
        <taxon>Fungi</taxon>
        <taxon>Dikarya</taxon>
        <taxon>Basidiomycota</taxon>
        <taxon>Ustilaginomycotina</taxon>
        <taxon>Exobasidiomycetes</taxon>
        <taxon>Tilletiales</taxon>
        <taxon>Tilletiaceae</taxon>
        <taxon>Tilletia</taxon>
    </lineage>
</organism>
<evidence type="ECO:0000313" key="2">
    <source>
        <dbReference type="EMBL" id="KAK0523527.1"/>
    </source>
</evidence>
<gene>
    <name evidence="2" type="ORF">OC842_006116</name>
</gene>
<evidence type="ECO:0000256" key="1">
    <source>
        <dbReference type="SAM" id="MobiDB-lite"/>
    </source>
</evidence>
<proteinExistence type="predicted"/>
<evidence type="ECO:0000313" key="3">
    <source>
        <dbReference type="Proteomes" id="UP001176521"/>
    </source>
</evidence>
<dbReference type="AlphaFoldDB" id="A0AAN6G6P1"/>
<dbReference type="Proteomes" id="UP001176521">
    <property type="component" value="Unassembled WGS sequence"/>
</dbReference>
<dbReference type="EMBL" id="JAPDMQ010000506">
    <property type="protein sequence ID" value="KAK0523527.1"/>
    <property type="molecule type" value="Genomic_DNA"/>
</dbReference>
<comment type="caution">
    <text evidence="2">The sequence shown here is derived from an EMBL/GenBank/DDBJ whole genome shotgun (WGS) entry which is preliminary data.</text>
</comment>
<feature type="region of interest" description="Disordered" evidence="1">
    <location>
        <begin position="1"/>
        <end position="23"/>
    </location>
</feature>
<protein>
    <submittedName>
        <fullName evidence="2">Uncharacterized protein</fullName>
    </submittedName>
</protein>
<keyword evidence="3" id="KW-1185">Reference proteome</keyword>